<evidence type="ECO:0000256" key="2">
    <source>
        <dbReference type="ARBA" id="ARBA00006270"/>
    </source>
</evidence>
<dbReference type="GO" id="GO:0003924">
    <property type="term" value="F:GTPase activity"/>
    <property type="evidence" value="ECO:0007669"/>
    <property type="project" value="InterPro"/>
</dbReference>
<evidence type="ECO:0000256" key="4">
    <source>
        <dbReference type="ARBA" id="ARBA00023134"/>
    </source>
</evidence>
<gene>
    <name evidence="9" type="ORF">BV898_03240</name>
</gene>
<evidence type="ECO:0000256" key="1">
    <source>
        <dbReference type="ARBA" id="ARBA00004635"/>
    </source>
</evidence>
<dbReference type="SMART" id="SM00173">
    <property type="entry name" value="RAS"/>
    <property type="match status" value="1"/>
</dbReference>
<proteinExistence type="inferred from homology"/>
<reference evidence="10" key="1">
    <citation type="submission" date="2017-01" db="EMBL/GenBank/DDBJ databases">
        <title>Comparative genomics of anhydrobiosis in the tardigrade Hypsibius dujardini.</title>
        <authorList>
            <person name="Yoshida Y."/>
            <person name="Koutsovoulos G."/>
            <person name="Laetsch D."/>
            <person name="Stevens L."/>
            <person name="Kumar S."/>
            <person name="Horikawa D."/>
            <person name="Ishino K."/>
            <person name="Komine S."/>
            <person name="Tomita M."/>
            <person name="Blaxter M."/>
            <person name="Arakawa K."/>
        </authorList>
    </citation>
    <scope>NUCLEOTIDE SEQUENCE [LARGE SCALE GENOMIC DNA]</scope>
    <source>
        <strain evidence="10">Z151</strain>
    </source>
</reference>
<dbReference type="SUPFAM" id="SSF52540">
    <property type="entry name" value="P-loop containing nucleoside triphosphate hydrolases"/>
    <property type="match status" value="1"/>
</dbReference>
<accession>A0A1W0X5N5</accession>
<keyword evidence="4" id="KW-0342">GTP-binding</keyword>
<evidence type="ECO:0000256" key="7">
    <source>
        <dbReference type="ARBA" id="ARBA00023289"/>
    </source>
</evidence>
<dbReference type="PANTHER" id="PTHR47979">
    <property type="entry name" value="DRAB11-RELATED"/>
    <property type="match status" value="1"/>
</dbReference>
<dbReference type="Pfam" id="PF00071">
    <property type="entry name" value="Ras"/>
    <property type="match status" value="1"/>
</dbReference>
<evidence type="ECO:0000256" key="8">
    <source>
        <dbReference type="SAM" id="MobiDB-lite"/>
    </source>
</evidence>
<dbReference type="InterPro" id="IPR005225">
    <property type="entry name" value="Small_GTP-bd"/>
</dbReference>
<organism evidence="9 10">
    <name type="scientific">Hypsibius exemplaris</name>
    <name type="common">Freshwater tardigrade</name>
    <dbReference type="NCBI Taxonomy" id="2072580"/>
    <lineage>
        <taxon>Eukaryota</taxon>
        <taxon>Metazoa</taxon>
        <taxon>Ecdysozoa</taxon>
        <taxon>Tardigrada</taxon>
        <taxon>Eutardigrada</taxon>
        <taxon>Parachela</taxon>
        <taxon>Hypsibioidea</taxon>
        <taxon>Hypsibiidae</taxon>
        <taxon>Hypsibius</taxon>
    </lineage>
</organism>
<dbReference type="SMART" id="SM00176">
    <property type="entry name" value="RAN"/>
    <property type="match status" value="1"/>
</dbReference>
<evidence type="ECO:0000256" key="6">
    <source>
        <dbReference type="ARBA" id="ARBA00023288"/>
    </source>
</evidence>
<dbReference type="InterPro" id="IPR001806">
    <property type="entry name" value="Small_GTPase"/>
</dbReference>
<dbReference type="PROSITE" id="PS51421">
    <property type="entry name" value="RAS"/>
    <property type="match status" value="1"/>
</dbReference>
<dbReference type="Proteomes" id="UP000192578">
    <property type="component" value="Unassembled WGS sequence"/>
</dbReference>
<dbReference type="PROSITE" id="PS51419">
    <property type="entry name" value="RAB"/>
    <property type="match status" value="1"/>
</dbReference>
<dbReference type="Gene3D" id="3.40.50.300">
    <property type="entry name" value="P-loop containing nucleotide triphosphate hydrolases"/>
    <property type="match status" value="1"/>
</dbReference>
<feature type="region of interest" description="Disordered" evidence="8">
    <location>
        <begin position="179"/>
        <end position="217"/>
    </location>
</feature>
<keyword evidence="3" id="KW-0547">Nucleotide-binding</keyword>
<dbReference type="FunFam" id="3.40.50.300:FF:000274">
    <property type="entry name" value="ras-related protein RABA5a"/>
    <property type="match status" value="1"/>
</dbReference>
<keyword evidence="5" id="KW-0472">Membrane</keyword>
<keyword evidence="10" id="KW-1185">Reference proteome</keyword>
<keyword evidence="6" id="KW-0449">Lipoprotein</keyword>
<dbReference type="EMBL" id="MTYJ01000015">
    <property type="protein sequence ID" value="OQV22805.1"/>
    <property type="molecule type" value="Genomic_DNA"/>
</dbReference>
<dbReference type="InterPro" id="IPR050209">
    <property type="entry name" value="Rab_GTPases_membrane_traffic"/>
</dbReference>
<name>A0A1W0X5N5_HYPEX</name>
<keyword evidence="7" id="KW-0636">Prenylation</keyword>
<dbReference type="AlphaFoldDB" id="A0A1W0X5N5"/>
<feature type="compositionally biased region" description="Polar residues" evidence="8">
    <location>
        <begin position="194"/>
        <end position="217"/>
    </location>
</feature>
<dbReference type="OrthoDB" id="9989112at2759"/>
<comment type="similarity">
    <text evidence="2">Belongs to the small GTPase superfamily. Rab family.</text>
</comment>
<protein>
    <submittedName>
        <fullName evidence="9">Ras-related protein Rab-11A</fullName>
    </submittedName>
</protein>
<evidence type="ECO:0000313" key="10">
    <source>
        <dbReference type="Proteomes" id="UP000192578"/>
    </source>
</evidence>
<dbReference type="NCBIfam" id="TIGR00231">
    <property type="entry name" value="small_GTP"/>
    <property type="match status" value="1"/>
</dbReference>
<dbReference type="GO" id="GO:0016020">
    <property type="term" value="C:membrane"/>
    <property type="evidence" value="ECO:0007669"/>
    <property type="project" value="UniProtKB-SubCell"/>
</dbReference>
<dbReference type="GO" id="GO:0005525">
    <property type="term" value="F:GTP binding"/>
    <property type="evidence" value="ECO:0007669"/>
    <property type="project" value="UniProtKB-KW"/>
</dbReference>
<sequence>MGAEEYDYIFKIVMVGYCGVGKSNLLSSFTRNEFHTNNHTTIGLDFATKRVEINGRHIKAQIWDTSGQKRFTPLASAYFCGAKGALLVYDITEGYHTIECWLRELREHAPKDIIIMLVGNKSDLGHLRKVPSEVAQAFAEQNGMSFIETSAKDSSNVGKAFHNLLGQIYTLHHSKELLNAGEDDDNNKKAPPHGSSTVIRLDRSNSQQDSQINRGCC</sequence>
<dbReference type="InterPro" id="IPR027417">
    <property type="entry name" value="P-loop_NTPase"/>
</dbReference>
<comment type="caution">
    <text evidence="9">The sequence shown here is derived from an EMBL/GenBank/DDBJ whole genome shotgun (WGS) entry which is preliminary data.</text>
</comment>
<dbReference type="PRINTS" id="PR00449">
    <property type="entry name" value="RASTRNSFRMNG"/>
</dbReference>
<evidence type="ECO:0000256" key="5">
    <source>
        <dbReference type="ARBA" id="ARBA00023136"/>
    </source>
</evidence>
<comment type="subcellular location">
    <subcellularLocation>
        <location evidence="1">Membrane</location>
        <topology evidence="1">Lipid-anchor</topology>
    </subcellularLocation>
</comment>
<evidence type="ECO:0000313" key="9">
    <source>
        <dbReference type="EMBL" id="OQV22805.1"/>
    </source>
</evidence>
<dbReference type="SMART" id="SM00175">
    <property type="entry name" value="RAB"/>
    <property type="match status" value="1"/>
</dbReference>
<evidence type="ECO:0000256" key="3">
    <source>
        <dbReference type="ARBA" id="ARBA00022741"/>
    </source>
</evidence>
<dbReference type="SMART" id="SM00174">
    <property type="entry name" value="RHO"/>
    <property type="match status" value="1"/>
</dbReference>